<evidence type="ECO:0000259" key="3">
    <source>
        <dbReference type="SMART" id="SM00862"/>
    </source>
</evidence>
<keyword evidence="5" id="KW-1185">Reference proteome</keyword>
<keyword evidence="1" id="KW-0238">DNA-binding</keyword>
<evidence type="ECO:0000256" key="2">
    <source>
        <dbReference type="SAM" id="MobiDB-lite"/>
    </source>
</evidence>
<organism evidence="4 5">
    <name type="scientific">Goekera deserti</name>
    <dbReference type="NCBI Taxonomy" id="2497753"/>
    <lineage>
        <taxon>Bacteria</taxon>
        <taxon>Bacillati</taxon>
        <taxon>Actinomycetota</taxon>
        <taxon>Actinomycetes</taxon>
        <taxon>Geodermatophilales</taxon>
        <taxon>Geodermatophilaceae</taxon>
        <taxon>Goekera</taxon>
    </lineage>
</organism>
<evidence type="ECO:0000313" key="4">
    <source>
        <dbReference type="EMBL" id="NEL56665.1"/>
    </source>
</evidence>
<proteinExistence type="predicted"/>
<dbReference type="GO" id="GO:0006355">
    <property type="term" value="P:regulation of DNA-templated transcription"/>
    <property type="evidence" value="ECO:0007669"/>
    <property type="project" value="InterPro"/>
</dbReference>
<dbReference type="Proteomes" id="UP000470470">
    <property type="component" value="Unassembled WGS sequence"/>
</dbReference>
<dbReference type="EMBL" id="JAAGWK010000039">
    <property type="protein sequence ID" value="NEL56665.1"/>
    <property type="molecule type" value="Genomic_DNA"/>
</dbReference>
<dbReference type="SMART" id="SM00862">
    <property type="entry name" value="Trans_reg_C"/>
    <property type="match status" value="1"/>
</dbReference>
<dbReference type="GO" id="GO:0003677">
    <property type="term" value="F:DNA binding"/>
    <property type="evidence" value="ECO:0007669"/>
    <property type="project" value="UniProtKB-KW"/>
</dbReference>
<feature type="region of interest" description="Disordered" evidence="2">
    <location>
        <begin position="254"/>
        <end position="287"/>
    </location>
</feature>
<comment type="caution">
    <text evidence="4">The sequence shown here is derived from an EMBL/GenBank/DDBJ whole genome shotgun (WGS) entry which is preliminary data.</text>
</comment>
<dbReference type="InterPro" id="IPR001867">
    <property type="entry name" value="OmpR/PhoB-type_DNA-bd"/>
</dbReference>
<gene>
    <name evidence="4" type="ORF">G1H19_22100</name>
</gene>
<name>A0A7K3WJJ5_9ACTN</name>
<dbReference type="InterPro" id="IPR029016">
    <property type="entry name" value="GAF-like_dom_sf"/>
</dbReference>
<evidence type="ECO:0000313" key="5">
    <source>
        <dbReference type="Proteomes" id="UP000470470"/>
    </source>
</evidence>
<sequence>MNPWLALPDGAPSPVITRRLRAAHEALVTSGDLPRGGQVRSVVLDSWRRALGSGVDPDGGPPPVDLTDDELIAYRDAHPLAAVMPVIRRLLVADAEADRMIVAVTDASGRMLWVEGDHALRSRAAGMHFVEGARWGEDVAGTNAPGTALALDHAVQIYGSEHYRRTVQPWSCSAAPVHDPVTGALLGAIDVTGGDHVASPHVLTLVRATVAAAESELRWLHHEQQHRSVPAPPPLRRPAPLLEVLGRERARLTLPPGPALSTALPPGPALSTALPPGPALSTALPPGPALLPDATRAGGRVELSVRHSELLLLLAEAAVAGEGRTADQLAAEVHPGAAAAVTVRAELSRLRRLLGDEVVGSRPYRLLGRLDSDLDQVRRLLVRGATAQALERYAGPVLPRSTAPGVVTARERLGAALRHAVLRSRRPELLLRYTRLPEVADDVTVWQACLDSLPTSSPRRAAVAAHLVRLRGPSRPR</sequence>
<dbReference type="AlphaFoldDB" id="A0A7K3WJJ5"/>
<feature type="domain" description="OmpR/PhoB-type" evidence="3">
    <location>
        <begin position="298"/>
        <end position="366"/>
    </location>
</feature>
<accession>A0A7K3WJJ5</accession>
<dbReference type="Gene3D" id="3.30.450.40">
    <property type="match status" value="1"/>
</dbReference>
<reference evidence="4 5" key="1">
    <citation type="submission" date="2020-02" db="EMBL/GenBank/DDBJ databases">
        <title>The whole genome sequence of CPCC 205119.</title>
        <authorList>
            <person name="Jiang Z."/>
        </authorList>
    </citation>
    <scope>NUCLEOTIDE SEQUENCE [LARGE SCALE GENOMIC DNA]</scope>
    <source>
        <strain evidence="4 5">CPCC 205119</strain>
    </source>
</reference>
<protein>
    <submittedName>
        <fullName evidence="4">GAF domain-containing protein</fullName>
    </submittedName>
</protein>
<evidence type="ECO:0000256" key="1">
    <source>
        <dbReference type="ARBA" id="ARBA00023125"/>
    </source>
</evidence>
<dbReference type="GO" id="GO:0000160">
    <property type="term" value="P:phosphorelay signal transduction system"/>
    <property type="evidence" value="ECO:0007669"/>
    <property type="project" value="InterPro"/>
</dbReference>